<dbReference type="Gene3D" id="1.10.8.280">
    <property type="entry name" value="ABC transporter ATPase domain-like"/>
    <property type="match status" value="2"/>
</dbReference>
<dbReference type="InterPro" id="IPR003593">
    <property type="entry name" value="AAA+_ATPase"/>
</dbReference>
<evidence type="ECO:0000256" key="6">
    <source>
        <dbReference type="ARBA" id="ARBA00022763"/>
    </source>
</evidence>
<dbReference type="NCBIfam" id="TIGR00630">
    <property type="entry name" value="uvra"/>
    <property type="match status" value="2"/>
</dbReference>
<feature type="region of interest" description="Disordered" evidence="17">
    <location>
        <begin position="1991"/>
        <end position="2052"/>
    </location>
</feature>
<dbReference type="SMART" id="SM00382">
    <property type="entry name" value="AAA"/>
    <property type="match status" value="4"/>
</dbReference>
<dbReference type="Proteomes" id="UP000318081">
    <property type="component" value="Chromosome"/>
</dbReference>
<dbReference type="Pfam" id="PF00005">
    <property type="entry name" value="ABC_tran"/>
    <property type="match status" value="1"/>
</dbReference>
<keyword evidence="5" id="KW-0547">Nucleotide-binding</keyword>
<dbReference type="Pfam" id="PF17760">
    <property type="entry name" value="UvrA_inter"/>
    <property type="match status" value="2"/>
</dbReference>
<dbReference type="Gene3D" id="3.40.50.300">
    <property type="entry name" value="P-loop containing nucleotide triphosphate hydrolases"/>
    <property type="match status" value="4"/>
</dbReference>
<dbReference type="InterPro" id="IPR013815">
    <property type="entry name" value="ATP_grasp_subdomain_1"/>
</dbReference>
<gene>
    <name evidence="19" type="primary">uvrA_3</name>
    <name evidence="19" type="ORF">TBK1r_61770</name>
</gene>
<comment type="similarity">
    <text evidence="14">Belongs to the ABC transporter superfamily. UvrA family.</text>
</comment>
<keyword evidence="10" id="KW-0067">ATP-binding</keyword>
<accession>A0ABX5XYN8</accession>
<evidence type="ECO:0000256" key="11">
    <source>
        <dbReference type="ARBA" id="ARBA00022881"/>
    </source>
</evidence>
<keyword evidence="12" id="KW-0238">DNA-binding</keyword>
<evidence type="ECO:0000256" key="12">
    <source>
        <dbReference type="ARBA" id="ARBA00023125"/>
    </source>
</evidence>
<dbReference type="PROSITE" id="PS00211">
    <property type="entry name" value="ABC_TRANSPORTER_1"/>
    <property type="match status" value="4"/>
</dbReference>
<dbReference type="SUPFAM" id="SSF52540">
    <property type="entry name" value="P-loop containing nucleoside triphosphate hydrolases"/>
    <property type="match status" value="4"/>
</dbReference>
<evidence type="ECO:0000256" key="1">
    <source>
        <dbReference type="ARBA" id="ARBA00004496"/>
    </source>
</evidence>
<keyword evidence="20" id="KW-1185">Reference proteome</keyword>
<evidence type="ECO:0000256" key="3">
    <source>
        <dbReference type="ARBA" id="ARBA00022723"/>
    </source>
</evidence>
<dbReference type="PROSITE" id="PS50893">
    <property type="entry name" value="ABC_TRANSPORTER_2"/>
    <property type="match status" value="2"/>
</dbReference>
<keyword evidence="2" id="KW-0963">Cytoplasm</keyword>
<evidence type="ECO:0000256" key="4">
    <source>
        <dbReference type="ARBA" id="ARBA00022737"/>
    </source>
</evidence>
<protein>
    <recommendedName>
        <fullName evidence="15">UvrABC system protein A</fullName>
    </recommendedName>
    <alternativeName>
        <fullName evidence="16">Excinuclease ABC subunit A</fullName>
    </alternativeName>
</protein>
<evidence type="ECO:0000256" key="10">
    <source>
        <dbReference type="ARBA" id="ARBA00022840"/>
    </source>
</evidence>
<dbReference type="NCBIfam" id="NF001503">
    <property type="entry name" value="PRK00349.1"/>
    <property type="match status" value="2"/>
</dbReference>
<dbReference type="InterPro" id="IPR041552">
    <property type="entry name" value="UvrA_DNA-bd"/>
</dbReference>
<feature type="compositionally biased region" description="Basic and acidic residues" evidence="17">
    <location>
        <begin position="2013"/>
        <end position="2025"/>
    </location>
</feature>
<comment type="subcellular location">
    <subcellularLocation>
        <location evidence="1">Cytoplasm</location>
    </subcellularLocation>
</comment>
<name>A0ABX5XYN8_9BACT</name>
<evidence type="ECO:0000256" key="14">
    <source>
        <dbReference type="ARBA" id="ARBA00038000"/>
    </source>
</evidence>
<dbReference type="PANTHER" id="PTHR43152">
    <property type="entry name" value="UVRABC SYSTEM PROTEIN A"/>
    <property type="match status" value="1"/>
</dbReference>
<feature type="compositionally biased region" description="Basic residues" evidence="17">
    <location>
        <begin position="2041"/>
        <end position="2050"/>
    </location>
</feature>
<dbReference type="InterPro" id="IPR004602">
    <property type="entry name" value="UvrA"/>
</dbReference>
<dbReference type="InterPro" id="IPR017871">
    <property type="entry name" value="ABC_transporter-like_CS"/>
</dbReference>
<keyword evidence="11" id="KW-0267">Excision nuclease</keyword>
<proteinExistence type="inferred from homology"/>
<evidence type="ECO:0000256" key="17">
    <source>
        <dbReference type="SAM" id="MobiDB-lite"/>
    </source>
</evidence>
<dbReference type="Pfam" id="PF17755">
    <property type="entry name" value="UvrA_DNA-bind"/>
    <property type="match status" value="2"/>
</dbReference>
<sequence>MPVDSAGTRKNLSFRQIAVPARLRGKGMPSSTDHELPRMSTTEIKVKGAREHNLCDVNLTLPRGELVCFSGVSGSGKSSLAFDTLYAEGQRRYVESLSNYARQFMGQMPKPDVDLVSGLSPSISIAQKSTGNNPRSTVGTITEIYDFLRVLFARVATPNCPNCHVPIAAQPSDAITSRILDLDPEETIWVLAPLVRGHKGEFKDLFEDLRKQGFTRARVDNETIRLSDPPPLDRARRHDVEVVVDRVGIDDRDRGRINEAVDLALKLGDASVIVSLSEPNSDSARPAKEDILFSSRYSCGSCGESFRPPTPQLFSFNSPQGMCEACDGLGHLYTFVPELIIPDESKSIRKGAITLLGQWGDIGRYRRHIYKGFATAMDKLLELEPGSMLETRWRDLPAEAQKMWLWGSDSTYQLTWRGGRKSRKYTGSFDGFIPELLDRYRTTKNKMQLRHLEKFMNTIDCVDCQGRRLNRQASAATITTTSDAFEDNHALSLPDLCDLSIDQLSQFFAEISLGETDAKIAAEALKEIRTRLGFLLGVGLDYLTLGRTAPTLSGGESQRIRLAGQIGSGLVGVLYILDEPSIGLHARDNDRLIETLVRLRDAGNTLIVVEHDEDTMRAADRIVDFGPGPGVRGGEIVGIGGADELGANKRSVTGQFLSGDRQIAIPETPRPIDSEAQLTIHGARFHNLRNVDATIPLGTVTCVTGVSGSGKSSLIGGILEPALRRELNGAECEPGDHDSISGLEFLDKTIAIDQSPIGRTPRSNPATYVKVFDEIRNLFAKLTEAKTRGYTASRFSFNVDGGRCAACDGNGASKLEMDFLADIWVTCPVCGGKRYNRETLSVQFKGASIADVLEMDIAQALELFQNVPKVAEKLQTLVDVGLEYLKLGQPSPTLSGGEAQRIKLSRELSKRETGKTLYVLDEPTTGLHFADIELLLRVIHGLADRGNTVVIVEHNMDVIKTADYVLDLGPEGGAGGGKIVAAGRPIDIAKNMDSYTGAALAKVMGIKRRKPAKHHATATRASAALAPPPEKAKTHLVVQAASEHNLKSVSAEIPRDAMTVFCGPSGSGKSSMAMDTIYAEGQRRYVESLSSYARQFIGQVQKPKVERIEGLSPAVALEQKNLGHSPRSTVGTVTEIYDFLRILMARLGTRHCPDCGVEVGTQTPEQIAEKVLSMPEGTRALLLSPIEVVAGEASKDTWQSLRSQGFQRIRIDGKTVSLDEAPALDPRKRQTVQVVVDRIAVNDEERSRISDSVEQGLSLGIGVIQVAIANPDRDEQYWETITHSQHLVCGECGRSFPTLTPHHFSFNSSVGWCPQCEGLGKQTGTNPAALIDSPRKTLADGAALLWPSVDHEVSLWLLRALSRQTGIPIDLPFDELTATHRRLLFHGLGDRWIEVRQSDAKPNSTSTAKLFRFRFKGFYPALEEASRLTPGLRGKLEQFVDDINCSACDGSRLREEAAACQFRGWTMADLVHMPLDRLDGVVTDWKLDRREKKIAGELVREIQSRVRFLLDVGLNYLTLHRGAATLSGGEAQRIRLAAQLGSGLCGVLYVLDEPTIGLHPRDNLRLLSALHRLRDLGNTLLVVEHDRDVIAGSDYLCDFGPRAGRHGGRIVAEGPPTKLSPVERSVTAGYINGTKHIPLPSVRRPVMTDGGKPLVDYLTLIGASENNLDHVDLKLPMGVLTVVTGPSGSGKSTLIEGTLYPILGKRLHRLRMKPGRHEKIEGLRHVDKVIRVDQSPLGNTPSSNPATYTGVFDTIRNLFALIPEAAERKYTARTFSFNVPGGRCETCEGSGQRKIEMHFLPDVWVPCEECGSRRYNEDVLQVKYHGKSISDVLAMSCGEAVELFASEPRITRVLQTLCDVGLDYVTLGQSAPTLSGGEAQRVKLASELARPGTGKTLYLLDEPTTGLHFDDIAKLLDVIQRLVDLGNTCVVIEHNLDVVKCADWVIDMGPGAGVDGGKIVFEGTPEQLAATAERSNGEPVSVTAPFVAEALQPSAKKSKPTAESVAESGSGRLRIDAASRPETRSRGSKTAAKSNGQAKKATPKRKKKKHDANTIWKTLGRKWHSMPKGFDDNATPDWPIKLPDRLFDQIEKIGGEDCLRMSAANRVDVVGADGDVKLSIRTRDLDAVKIVANEPLDPAEADDLGDAKITVSSDEQETTLAINRLGQATKPALRRFLKRTLTS</sequence>
<dbReference type="CDD" id="cd03271">
    <property type="entry name" value="ABC_UvrA_II"/>
    <property type="match status" value="2"/>
</dbReference>
<reference evidence="19 20" key="1">
    <citation type="submission" date="2019-02" db="EMBL/GenBank/DDBJ databases">
        <title>Deep-cultivation of Planctomycetes and their phenomic and genomic characterization uncovers novel biology.</title>
        <authorList>
            <person name="Wiegand S."/>
            <person name="Jogler M."/>
            <person name="Boedeker C."/>
            <person name="Pinto D."/>
            <person name="Vollmers J."/>
            <person name="Rivas-Marin E."/>
            <person name="Kohn T."/>
            <person name="Peeters S.H."/>
            <person name="Heuer A."/>
            <person name="Rast P."/>
            <person name="Oberbeckmann S."/>
            <person name="Bunk B."/>
            <person name="Jeske O."/>
            <person name="Meyerdierks A."/>
            <person name="Storesund J.E."/>
            <person name="Kallscheuer N."/>
            <person name="Luecker S."/>
            <person name="Lage O.M."/>
            <person name="Pohl T."/>
            <person name="Merkel B.J."/>
            <person name="Hornburger P."/>
            <person name="Mueller R.-W."/>
            <person name="Bruemmer F."/>
            <person name="Labrenz M."/>
            <person name="Spormann A.M."/>
            <person name="Op den Camp H."/>
            <person name="Overmann J."/>
            <person name="Amann R."/>
            <person name="Jetten M.S.M."/>
            <person name="Mascher T."/>
            <person name="Medema M.H."/>
            <person name="Devos D.P."/>
            <person name="Kaster A.-K."/>
            <person name="Ovreas L."/>
            <person name="Rohde M."/>
            <person name="Galperin M.Y."/>
            <person name="Jogler C."/>
        </authorList>
    </citation>
    <scope>NUCLEOTIDE SEQUENCE [LARGE SCALE GENOMIC DNA]</scope>
    <source>
        <strain evidence="19 20">TBK1r</strain>
    </source>
</reference>
<evidence type="ECO:0000256" key="7">
    <source>
        <dbReference type="ARBA" id="ARBA00022769"/>
    </source>
</evidence>
<dbReference type="Gene3D" id="1.20.1580.10">
    <property type="entry name" value="ABC transporter ATPase like domain"/>
    <property type="match status" value="4"/>
</dbReference>
<evidence type="ECO:0000259" key="18">
    <source>
        <dbReference type="PROSITE" id="PS50893"/>
    </source>
</evidence>
<evidence type="ECO:0000256" key="16">
    <source>
        <dbReference type="ARBA" id="ARBA00042156"/>
    </source>
</evidence>
<evidence type="ECO:0000256" key="15">
    <source>
        <dbReference type="ARBA" id="ARBA00039316"/>
    </source>
</evidence>
<dbReference type="InterPro" id="IPR027417">
    <property type="entry name" value="P-loop_NTPase"/>
</dbReference>
<dbReference type="InterPro" id="IPR003439">
    <property type="entry name" value="ABC_transporter-like_ATP-bd"/>
</dbReference>
<keyword evidence="8" id="KW-0863">Zinc-finger</keyword>
<dbReference type="PANTHER" id="PTHR43152:SF3">
    <property type="entry name" value="UVRABC SYSTEM PROTEIN A"/>
    <property type="match status" value="1"/>
</dbReference>
<evidence type="ECO:0000313" key="19">
    <source>
        <dbReference type="EMBL" id="QDV87149.1"/>
    </source>
</evidence>
<evidence type="ECO:0000256" key="13">
    <source>
        <dbReference type="ARBA" id="ARBA00023204"/>
    </source>
</evidence>
<keyword evidence="13" id="KW-0234">DNA repair</keyword>
<keyword evidence="6" id="KW-0227">DNA damage</keyword>
<keyword evidence="3" id="KW-0479">Metal-binding</keyword>
<evidence type="ECO:0000256" key="9">
    <source>
        <dbReference type="ARBA" id="ARBA00022833"/>
    </source>
</evidence>
<evidence type="ECO:0000256" key="2">
    <source>
        <dbReference type="ARBA" id="ARBA00022490"/>
    </source>
</evidence>
<keyword evidence="9" id="KW-0862">Zinc</keyword>
<dbReference type="EMBL" id="CP036432">
    <property type="protein sequence ID" value="QDV87149.1"/>
    <property type="molecule type" value="Genomic_DNA"/>
</dbReference>
<organism evidence="19 20">
    <name type="scientific">Stieleria magnilauensis</name>
    <dbReference type="NCBI Taxonomy" id="2527963"/>
    <lineage>
        <taxon>Bacteria</taxon>
        <taxon>Pseudomonadati</taxon>
        <taxon>Planctomycetota</taxon>
        <taxon>Planctomycetia</taxon>
        <taxon>Pirellulales</taxon>
        <taxon>Pirellulaceae</taxon>
        <taxon>Stieleria</taxon>
    </lineage>
</organism>
<keyword evidence="7" id="KW-0228">DNA excision</keyword>
<evidence type="ECO:0000256" key="8">
    <source>
        <dbReference type="ARBA" id="ARBA00022771"/>
    </source>
</evidence>
<feature type="domain" description="ABC transporter" evidence="18">
    <location>
        <begin position="672"/>
        <end position="1001"/>
    </location>
</feature>
<dbReference type="InterPro" id="IPR041102">
    <property type="entry name" value="UvrA_inter"/>
</dbReference>
<evidence type="ECO:0000313" key="20">
    <source>
        <dbReference type="Proteomes" id="UP000318081"/>
    </source>
</evidence>
<dbReference type="Gene3D" id="3.30.1490.20">
    <property type="entry name" value="ATP-grasp fold, A domain"/>
    <property type="match status" value="2"/>
</dbReference>
<feature type="domain" description="ABC transporter" evidence="18">
    <location>
        <begin position="1652"/>
        <end position="1975"/>
    </location>
</feature>
<keyword evidence="4" id="KW-0677">Repeat</keyword>
<evidence type="ECO:0000256" key="5">
    <source>
        <dbReference type="ARBA" id="ARBA00022741"/>
    </source>
</evidence>